<dbReference type="GO" id="GO:0051537">
    <property type="term" value="F:2 iron, 2 sulfur cluster binding"/>
    <property type="evidence" value="ECO:0007669"/>
    <property type="project" value="UniProtKB-KW"/>
</dbReference>
<keyword evidence="1" id="KW-0001">2Fe-2S</keyword>
<dbReference type="InterPro" id="IPR017941">
    <property type="entry name" value="Rieske_2Fe-2S"/>
</dbReference>
<protein>
    <recommendedName>
        <fullName evidence="7">Rieske domain-containing protein</fullName>
    </recommendedName>
</protein>
<dbReference type="RefSeq" id="WP_062423360.1">
    <property type="nucleotide sequence ID" value="NZ_BBYA01000014.1"/>
</dbReference>
<comment type="caution">
    <text evidence="8">The sequence shown here is derived from an EMBL/GenBank/DDBJ whole genome shotgun (WGS) entry which is preliminary data.</text>
</comment>
<dbReference type="GO" id="GO:0004497">
    <property type="term" value="F:monooxygenase activity"/>
    <property type="evidence" value="ECO:0007669"/>
    <property type="project" value="UniProtKB-ARBA"/>
</dbReference>
<dbReference type="Proteomes" id="UP000050430">
    <property type="component" value="Unassembled WGS sequence"/>
</dbReference>
<evidence type="ECO:0000256" key="4">
    <source>
        <dbReference type="ARBA" id="ARBA00023014"/>
    </source>
</evidence>
<evidence type="ECO:0000256" key="5">
    <source>
        <dbReference type="ARBA" id="ARBA00034078"/>
    </source>
</evidence>
<evidence type="ECO:0000256" key="6">
    <source>
        <dbReference type="ARBA" id="ARBA00038001"/>
    </source>
</evidence>
<accession>A0A0P6WWT0</accession>
<dbReference type="PROSITE" id="PS51296">
    <property type="entry name" value="RIESKE"/>
    <property type="match status" value="1"/>
</dbReference>
<evidence type="ECO:0000256" key="2">
    <source>
        <dbReference type="ARBA" id="ARBA00022723"/>
    </source>
</evidence>
<evidence type="ECO:0000313" key="8">
    <source>
        <dbReference type="EMBL" id="KPL74724.1"/>
    </source>
</evidence>
<dbReference type="PANTHER" id="PTHR21496">
    <property type="entry name" value="FERREDOXIN-RELATED"/>
    <property type="match status" value="1"/>
</dbReference>
<sequence>MEEKTEFLYVAQEQDIPLNERLFIEINEQPIVIFNLGGKLFAIGDVCTHDNGPVGDGQVDGYEVVCPRHGARFDIRSGKATKSPAFRDVPSYQIKVEDGKIFIKI</sequence>
<name>A0A0P6WWT0_9CHLR</name>
<evidence type="ECO:0000313" key="9">
    <source>
        <dbReference type="Proteomes" id="UP000050430"/>
    </source>
</evidence>
<evidence type="ECO:0000259" key="7">
    <source>
        <dbReference type="PROSITE" id="PS51296"/>
    </source>
</evidence>
<keyword evidence="4" id="KW-0411">Iron-sulfur</keyword>
<proteinExistence type="inferred from homology"/>
<comment type="similarity">
    <text evidence="6">Belongs to the bacterial ring-hydroxylating dioxygenase ferredoxin component family.</text>
</comment>
<evidence type="ECO:0000256" key="3">
    <source>
        <dbReference type="ARBA" id="ARBA00023004"/>
    </source>
</evidence>
<dbReference type="GO" id="GO:0046872">
    <property type="term" value="F:metal ion binding"/>
    <property type="evidence" value="ECO:0007669"/>
    <property type="project" value="UniProtKB-KW"/>
</dbReference>
<organism evidence="8 9">
    <name type="scientific">Leptolinea tardivitalis</name>
    <dbReference type="NCBI Taxonomy" id="229920"/>
    <lineage>
        <taxon>Bacteria</taxon>
        <taxon>Bacillati</taxon>
        <taxon>Chloroflexota</taxon>
        <taxon>Anaerolineae</taxon>
        <taxon>Anaerolineales</taxon>
        <taxon>Anaerolineaceae</taxon>
        <taxon>Leptolinea</taxon>
    </lineage>
</organism>
<keyword evidence="9" id="KW-1185">Reference proteome</keyword>
<dbReference type="GO" id="GO:0016705">
    <property type="term" value="F:oxidoreductase activity, acting on paired donors, with incorporation or reduction of molecular oxygen"/>
    <property type="evidence" value="ECO:0007669"/>
    <property type="project" value="UniProtKB-ARBA"/>
</dbReference>
<keyword evidence="2" id="KW-0479">Metal-binding</keyword>
<dbReference type="AlphaFoldDB" id="A0A0P6WWT0"/>
<reference evidence="8 9" key="1">
    <citation type="submission" date="2015-07" db="EMBL/GenBank/DDBJ databases">
        <title>Genome sequence of Leptolinea tardivitalis DSM 16556.</title>
        <authorList>
            <person name="Hemp J."/>
            <person name="Ward L.M."/>
            <person name="Pace L.A."/>
            <person name="Fischer W.W."/>
        </authorList>
    </citation>
    <scope>NUCLEOTIDE SEQUENCE [LARGE SCALE GENOMIC DNA]</scope>
    <source>
        <strain evidence="8 9">YMTK-2</strain>
    </source>
</reference>
<dbReference type="PANTHER" id="PTHR21496:SF0">
    <property type="entry name" value="RIESKE DOMAIN-CONTAINING PROTEIN"/>
    <property type="match status" value="1"/>
</dbReference>
<comment type="cofactor">
    <cofactor evidence="5">
        <name>[2Fe-2S] cluster</name>
        <dbReference type="ChEBI" id="CHEBI:190135"/>
    </cofactor>
</comment>
<dbReference type="InterPro" id="IPR036922">
    <property type="entry name" value="Rieske_2Fe-2S_sf"/>
</dbReference>
<dbReference type="EMBL" id="LGCK01000002">
    <property type="protein sequence ID" value="KPL74724.1"/>
    <property type="molecule type" value="Genomic_DNA"/>
</dbReference>
<keyword evidence="3" id="KW-0408">Iron</keyword>
<dbReference type="Pfam" id="PF00355">
    <property type="entry name" value="Rieske"/>
    <property type="match status" value="1"/>
</dbReference>
<dbReference type="SUPFAM" id="SSF50022">
    <property type="entry name" value="ISP domain"/>
    <property type="match status" value="1"/>
</dbReference>
<dbReference type="STRING" id="229920.ADM99_01195"/>
<dbReference type="Gene3D" id="2.102.10.10">
    <property type="entry name" value="Rieske [2Fe-2S] iron-sulphur domain"/>
    <property type="match status" value="1"/>
</dbReference>
<dbReference type="CDD" id="cd03528">
    <property type="entry name" value="Rieske_RO_ferredoxin"/>
    <property type="match status" value="1"/>
</dbReference>
<feature type="domain" description="Rieske" evidence="7">
    <location>
        <begin position="8"/>
        <end position="103"/>
    </location>
</feature>
<dbReference type="OrthoDB" id="9795104at2"/>
<gene>
    <name evidence="8" type="ORF">ADM99_01195</name>
</gene>
<evidence type="ECO:0000256" key="1">
    <source>
        <dbReference type="ARBA" id="ARBA00022714"/>
    </source>
</evidence>